<name>A0A264VSV9_PRORE</name>
<dbReference type="AlphaFoldDB" id="A0A264VSV9"/>
<evidence type="ECO:0000313" key="1">
    <source>
        <dbReference type="EMBL" id="OZS74414.1"/>
    </source>
</evidence>
<organism evidence="1 2">
    <name type="scientific">Providencia rettgeri</name>
    <dbReference type="NCBI Taxonomy" id="587"/>
    <lineage>
        <taxon>Bacteria</taxon>
        <taxon>Pseudomonadati</taxon>
        <taxon>Pseudomonadota</taxon>
        <taxon>Gammaproteobacteria</taxon>
        <taxon>Enterobacterales</taxon>
        <taxon>Morganellaceae</taxon>
        <taxon>Providencia</taxon>
    </lineage>
</organism>
<proteinExistence type="predicted"/>
<dbReference type="EMBL" id="NOWC01000012">
    <property type="protein sequence ID" value="OZS74414.1"/>
    <property type="molecule type" value="Genomic_DNA"/>
</dbReference>
<gene>
    <name evidence="1" type="ORF">CHI95_11565</name>
</gene>
<dbReference type="Proteomes" id="UP000216001">
    <property type="component" value="Unassembled WGS sequence"/>
</dbReference>
<accession>A0A264VSV9</accession>
<protein>
    <submittedName>
        <fullName evidence="1">Uncharacterized protein</fullName>
    </submittedName>
</protein>
<reference evidence="1 2" key="1">
    <citation type="submission" date="2017-07" db="EMBL/GenBank/DDBJ databases">
        <title>blaIMP-27 on transferable plasmids in Proteus mirabilis and Providencia rettgeri.</title>
        <authorList>
            <person name="Potter R."/>
        </authorList>
    </citation>
    <scope>NUCLEOTIDE SEQUENCE [LARGE SCALE GENOMIC DNA]</scope>
    <source>
        <strain evidence="1 2">PR1</strain>
    </source>
</reference>
<sequence length="59" mass="7146">MLLDGRHLTLASFLVYVVCTQLILDLHKKLNEQLNIIMHKPCQLFKKFYIYMIKNKIYF</sequence>
<evidence type="ECO:0000313" key="2">
    <source>
        <dbReference type="Proteomes" id="UP000216001"/>
    </source>
</evidence>
<comment type="caution">
    <text evidence="1">The sequence shown here is derived from an EMBL/GenBank/DDBJ whole genome shotgun (WGS) entry which is preliminary data.</text>
</comment>